<evidence type="ECO:0000313" key="2">
    <source>
        <dbReference type="EMBL" id="KAL2725386.1"/>
    </source>
</evidence>
<organism evidence="2 3">
    <name type="scientific">Vespula squamosa</name>
    <name type="common">Southern yellow jacket</name>
    <name type="synonym">Wasp</name>
    <dbReference type="NCBI Taxonomy" id="30214"/>
    <lineage>
        <taxon>Eukaryota</taxon>
        <taxon>Metazoa</taxon>
        <taxon>Ecdysozoa</taxon>
        <taxon>Arthropoda</taxon>
        <taxon>Hexapoda</taxon>
        <taxon>Insecta</taxon>
        <taxon>Pterygota</taxon>
        <taxon>Neoptera</taxon>
        <taxon>Endopterygota</taxon>
        <taxon>Hymenoptera</taxon>
        <taxon>Apocrita</taxon>
        <taxon>Aculeata</taxon>
        <taxon>Vespoidea</taxon>
        <taxon>Vespidae</taxon>
        <taxon>Vespinae</taxon>
        <taxon>Vespula</taxon>
    </lineage>
</organism>
<evidence type="ECO:0000256" key="1">
    <source>
        <dbReference type="SAM" id="MobiDB-lite"/>
    </source>
</evidence>
<accession>A0ABD2AXP4</accession>
<evidence type="ECO:0000313" key="3">
    <source>
        <dbReference type="Proteomes" id="UP001607302"/>
    </source>
</evidence>
<dbReference type="Proteomes" id="UP001607302">
    <property type="component" value="Unassembled WGS sequence"/>
</dbReference>
<dbReference type="AlphaFoldDB" id="A0ABD2AXP4"/>
<gene>
    <name evidence="2" type="ORF">V1478_008059</name>
</gene>
<keyword evidence="3" id="KW-1185">Reference proteome</keyword>
<dbReference type="EMBL" id="JAUDFV010000138">
    <property type="protein sequence ID" value="KAL2725386.1"/>
    <property type="molecule type" value="Genomic_DNA"/>
</dbReference>
<proteinExistence type="predicted"/>
<comment type="caution">
    <text evidence="2">The sequence shown here is derived from an EMBL/GenBank/DDBJ whole genome shotgun (WGS) entry which is preliminary data.</text>
</comment>
<feature type="compositionally biased region" description="Basic and acidic residues" evidence="1">
    <location>
        <begin position="21"/>
        <end position="34"/>
    </location>
</feature>
<name>A0ABD2AXP4_VESSQ</name>
<feature type="region of interest" description="Disordered" evidence="1">
    <location>
        <begin position="1"/>
        <end position="40"/>
    </location>
</feature>
<reference evidence="2 3" key="1">
    <citation type="journal article" date="2024" name="Ann. Entomol. Soc. Am.">
        <title>Genomic analyses of the southern and eastern yellowjacket wasps (Hymenoptera: Vespidae) reveal evolutionary signatures of social life.</title>
        <authorList>
            <person name="Catto M.A."/>
            <person name="Caine P.B."/>
            <person name="Orr S.E."/>
            <person name="Hunt B.G."/>
            <person name="Goodisman M.A.D."/>
        </authorList>
    </citation>
    <scope>NUCLEOTIDE SEQUENCE [LARGE SCALE GENOMIC DNA]</scope>
    <source>
        <strain evidence="2">233</strain>
        <tissue evidence="2">Head and thorax</tissue>
    </source>
</reference>
<sequence length="91" mass="10036">MACPFSRAHTTEIVPSDDERDVSKSTRISEDRSKPSRQSSVQIACSLLGEDNDDIEDTQTLNLKHLRAAVLVLTNPSCGSNGEKAYDKKRT</sequence>
<protein>
    <submittedName>
        <fullName evidence="2">Head-specific guanylate cyclase</fullName>
    </submittedName>
</protein>